<gene>
    <name evidence="2" type="ORF">VE01_05581</name>
</gene>
<dbReference type="AlphaFoldDB" id="A0A1B8GLX7"/>
<dbReference type="Proteomes" id="UP000091956">
    <property type="component" value="Unassembled WGS sequence"/>
</dbReference>
<sequence>MVAAKTPTKAANAKTAEARAKRKAEIKLKELRKKYDNGANPQYKEELDALQLASVESGDKLMNCQTDVEMANKEEIGIDKMDVDSLFVEEGDNGSDGPSSSSSHISSKLSSSNLGFSNLAE</sequence>
<feature type="non-terminal residue" evidence="2">
    <location>
        <position position="121"/>
    </location>
</feature>
<reference evidence="2 3" key="1">
    <citation type="submission" date="2016-03" db="EMBL/GenBank/DDBJ databases">
        <title>Comparative genomics of Pseudogymnoascus destructans, the fungus causing white-nose syndrome of bats.</title>
        <authorList>
            <person name="Palmer J.M."/>
            <person name="Drees K.P."/>
            <person name="Foster J.T."/>
            <person name="Lindner D.L."/>
        </authorList>
    </citation>
    <scope>NUCLEOTIDE SEQUENCE [LARGE SCALE GENOMIC DNA]</scope>
    <source>
        <strain evidence="2 3">UAMH 10579</strain>
    </source>
</reference>
<dbReference type="GeneID" id="28838967"/>
<reference evidence="3" key="2">
    <citation type="journal article" date="2018" name="Nat. Commun.">
        <title>Extreme sensitivity to ultraviolet light in the fungal pathogen causing white-nose syndrome of bats.</title>
        <authorList>
            <person name="Palmer J.M."/>
            <person name="Drees K.P."/>
            <person name="Foster J.T."/>
            <person name="Lindner D.L."/>
        </authorList>
    </citation>
    <scope>NUCLEOTIDE SEQUENCE [LARGE SCALE GENOMIC DNA]</scope>
    <source>
        <strain evidence="3">UAMH 10579</strain>
    </source>
</reference>
<dbReference type="EMBL" id="KV460225">
    <property type="protein sequence ID" value="OBT96840.1"/>
    <property type="molecule type" value="Genomic_DNA"/>
</dbReference>
<accession>A0A1B8GLX7</accession>
<proteinExistence type="predicted"/>
<evidence type="ECO:0000256" key="1">
    <source>
        <dbReference type="SAM" id="MobiDB-lite"/>
    </source>
</evidence>
<feature type="region of interest" description="Disordered" evidence="1">
    <location>
        <begin position="82"/>
        <end position="121"/>
    </location>
</feature>
<evidence type="ECO:0000313" key="2">
    <source>
        <dbReference type="EMBL" id="OBT96840.1"/>
    </source>
</evidence>
<organism evidence="2 3">
    <name type="scientific">Pseudogymnoascus verrucosus</name>
    <dbReference type="NCBI Taxonomy" id="342668"/>
    <lineage>
        <taxon>Eukaryota</taxon>
        <taxon>Fungi</taxon>
        <taxon>Dikarya</taxon>
        <taxon>Ascomycota</taxon>
        <taxon>Pezizomycotina</taxon>
        <taxon>Leotiomycetes</taxon>
        <taxon>Thelebolales</taxon>
        <taxon>Thelebolaceae</taxon>
        <taxon>Pseudogymnoascus</taxon>
    </lineage>
</organism>
<protein>
    <submittedName>
        <fullName evidence="2">Uncharacterized protein</fullName>
    </submittedName>
</protein>
<keyword evidence="3" id="KW-1185">Reference proteome</keyword>
<name>A0A1B8GLX7_9PEZI</name>
<feature type="compositionally biased region" description="Low complexity" evidence="1">
    <location>
        <begin position="95"/>
        <end position="121"/>
    </location>
</feature>
<evidence type="ECO:0000313" key="3">
    <source>
        <dbReference type="Proteomes" id="UP000091956"/>
    </source>
</evidence>
<feature type="compositionally biased region" description="Low complexity" evidence="1">
    <location>
        <begin position="1"/>
        <end position="15"/>
    </location>
</feature>
<dbReference type="OrthoDB" id="10445006at2759"/>
<feature type="region of interest" description="Disordered" evidence="1">
    <location>
        <begin position="1"/>
        <end position="23"/>
    </location>
</feature>
<dbReference type="RefSeq" id="XP_018130573.1">
    <property type="nucleotide sequence ID" value="XM_018275044.1"/>
</dbReference>